<organism evidence="2 3">
    <name type="scientific">Acropora cervicornis</name>
    <name type="common">Staghorn coral</name>
    <dbReference type="NCBI Taxonomy" id="6130"/>
    <lineage>
        <taxon>Eukaryota</taxon>
        <taxon>Metazoa</taxon>
        <taxon>Cnidaria</taxon>
        <taxon>Anthozoa</taxon>
        <taxon>Hexacorallia</taxon>
        <taxon>Scleractinia</taxon>
        <taxon>Astrocoeniina</taxon>
        <taxon>Acroporidae</taxon>
        <taxon>Acropora</taxon>
    </lineage>
</organism>
<proteinExistence type="predicted"/>
<evidence type="ECO:0000256" key="1">
    <source>
        <dbReference type="SAM" id="MobiDB-lite"/>
    </source>
</evidence>
<reference evidence="2" key="1">
    <citation type="journal article" date="2023" name="G3 (Bethesda)">
        <title>Whole genome assembly and annotation of the endangered Caribbean coral Acropora cervicornis.</title>
        <authorList>
            <person name="Selwyn J.D."/>
            <person name="Vollmer S.V."/>
        </authorList>
    </citation>
    <scope>NUCLEOTIDE SEQUENCE</scope>
    <source>
        <strain evidence="2">K2</strain>
    </source>
</reference>
<dbReference type="EMBL" id="JARQWQ010000139">
    <property type="protein sequence ID" value="KAK2548728.1"/>
    <property type="molecule type" value="Genomic_DNA"/>
</dbReference>
<dbReference type="AlphaFoldDB" id="A0AAD9PTS1"/>
<protein>
    <submittedName>
        <fullName evidence="2">Uncharacterized protein</fullName>
    </submittedName>
</protein>
<feature type="compositionally biased region" description="Basic residues" evidence="1">
    <location>
        <begin position="314"/>
        <end position="337"/>
    </location>
</feature>
<dbReference type="Proteomes" id="UP001249851">
    <property type="component" value="Unassembled WGS sequence"/>
</dbReference>
<keyword evidence="3" id="KW-1185">Reference proteome</keyword>
<sequence length="337" mass="38719">MSEHRYDLSDPQAGKDVCDKRITTVKSHMRRYINEGHDVKSAGDMKAAIDSYDDVKRGEAAALKLQEHNHTMKKDTMSGIQVLNSFSFESKVCAFGRLTMYALGSGHLWDRLTCALFCPSAFHVCKLVLSGRQRGELCSKKRILVLHSRRLSKTSHQLVKLQKYISPASRMDVQKLTILIENYKNTWMQESAFFAWREKPLMTQLRKNGLTSSQMSRVVTYAKKQDQVPKLLLNIHFVRSPKDLKRSRRAIRFTENGKRQGKKASAADMCSNIRAQCDGSGRKIFAKEEWLVADHIARYFSRVSALYRSGFKTSKPRHNRRRGGGLCRRGRRDHYEA</sequence>
<evidence type="ECO:0000313" key="3">
    <source>
        <dbReference type="Proteomes" id="UP001249851"/>
    </source>
</evidence>
<gene>
    <name evidence="2" type="ORF">P5673_030961</name>
</gene>
<comment type="caution">
    <text evidence="2">The sequence shown here is derived from an EMBL/GenBank/DDBJ whole genome shotgun (WGS) entry which is preliminary data.</text>
</comment>
<accession>A0AAD9PTS1</accession>
<feature type="region of interest" description="Disordered" evidence="1">
    <location>
        <begin position="313"/>
        <end position="337"/>
    </location>
</feature>
<reference evidence="2" key="2">
    <citation type="journal article" date="2023" name="Science">
        <title>Genomic signatures of disease resistance in endangered staghorn corals.</title>
        <authorList>
            <person name="Vollmer S.V."/>
            <person name="Selwyn J.D."/>
            <person name="Despard B.A."/>
            <person name="Roesel C.L."/>
        </authorList>
    </citation>
    <scope>NUCLEOTIDE SEQUENCE</scope>
    <source>
        <strain evidence="2">K2</strain>
    </source>
</reference>
<name>A0AAD9PTS1_ACRCE</name>
<dbReference type="PANTHER" id="PTHR33845:SF1">
    <property type="entry name" value="C2H2-TYPE DOMAIN-CONTAINING PROTEIN"/>
    <property type="match status" value="1"/>
</dbReference>
<dbReference type="PANTHER" id="PTHR33845">
    <property type="entry name" value="C2H2-TYPE DOMAIN-CONTAINING PROTEIN"/>
    <property type="match status" value="1"/>
</dbReference>
<evidence type="ECO:0000313" key="2">
    <source>
        <dbReference type="EMBL" id="KAK2548728.1"/>
    </source>
</evidence>